<dbReference type="EMBL" id="ADOU02000004">
    <property type="protein sequence ID" value="KGJ70104.1"/>
    <property type="molecule type" value="Genomic_DNA"/>
</dbReference>
<dbReference type="AlphaFoldDB" id="A0A837CLA2"/>
<comment type="caution">
    <text evidence="1">The sequence shown here is derived from an EMBL/GenBank/DDBJ whole genome shotgun (WGS) entry which is preliminary data.</text>
</comment>
<reference evidence="1 2" key="1">
    <citation type="journal article" date="2014" name="BMC Genomics">
        <title>Comparative genomics of Bradyrhizobium japonicum CPAC 15 and Bradyrhizobium diazoefficiens CPAC 7: elite model strains for understanding symbiotic performance with soybean.</title>
        <authorList>
            <person name="Siqueira A.F."/>
            <person name="Ormeno-Orrillo E."/>
            <person name="Souza R.C."/>
            <person name="Rodrigues E.P."/>
            <person name="Almeida L.G."/>
            <person name="Barcellos F.G."/>
            <person name="Batista J.S."/>
            <person name="Nakatami A.S."/>
            <person name="Martinez-Romero E."/>
            <person name="Vasconcelos A.T."/>
            <person name="Hungria M."/>
        </authorList>
    </citation>
    <scope>NUCLEOTIDE SEQUENCE [LARGE SCALE GENOMIC DNA]</scope>
    <source>
        <strain evidence="1 2">SEMIA 5080</strain>
    </source>
</reference>
<name>A0A837CLA2_9BRAD</name>
<sequence>MLQIRKDTIMNQQTMKCVVAVSFFGAAILGSVLPSGAAPISPSTSLLKQAVSSSAVTEVYYRRHYRGRGYYGAPGAAIGLGILGAAAGAAAYGAYGSSNYGPGYYEPRYAAPGYYGDAYPYRRQYYSPY</sequence>
<gene>
    <name evidence="1" type="ORF">BJA5080_04130</name>
</gene>
<evidence type="ECO:0000313" key="2">
    <source>
        <dbReference type="Proteomes" id="UP000024900"/>
    </source>
</evidence>
<proteinExistence type="predicted"/>
<evidence type="ECO:0000313" key="1">
    <source>
        <dbReference type="EMBL" id="KGJ70104.1"/>
    </source>
</evidence>
<protein>
    <submittedName>
        <fullName evidence="1">Uncharacterized protein</fullName>
    </submittedName>
</protein>
<dbReference type="Proteomes" id="UP000024900">
    <property type="component" value="Unassembled WGS sequence"/>
</dbReference>
<organism evidence="1 2">
    <name type="scientific">Bradyrhizobium diazoefficiens SEMIA 5080</name>
    <dbReference type="NCBI Taxonomy" id="754504"/>
    <lineage>
        <taxon>Bacteria</taxon>
        <taxon>Pseudomonadati</taxon>
        <taxon>Pseudomonadota</taxon>
        <taxon>Alphaproteobacteria</taxon>
        <taxon>Hyphomicrobiales</taxon>
        <taxon>Nitrobacteraceae</taxon>
        <taxon>Bradyrhizobium</taxon>
    </lineage>
</organism>
<accession>A0A837CLA2</accession>